<reference evidence="2" key="1">
    <citation type="journal article" date="2019" name="Int. J. Syst. Evol. Microbiol.">
        <title>The Global Catalogue of Microorganisms (GCM) 10K type strain sequencing project: providing services to taxonomists for standard genome sequencing and annotation.</title>
        <authorList>
            <consortium name="The Broad Institute Genomics Platform"/>
            <consortium name="The Broad Institute Genome Sequencing Center for Infectious Disease"/>
            <person name="Wu L."/>
            <person name="Ma J."/>
        </authorList>
    </citation>
    <scope>NUCLEOTIDE SEQUENCE [LARGE SCALE GENOMIC DNA]</scope>
    <source>
        <strain evidence="2">CCM 320</strain>
    </source>
</reference>
<accession>A0ABV7KT58</accession>
<evidence type="ECO:0000313" key="1">
    <source>
        <dbReference type="EMBL" id="MFC3212710.1"/>
    </source>
</evidence>
<evidence type="ECO:0000313" key="2">
    <source>
        <dbReference type="Proteomes" id="UP001595625"/>
    </source>
</evidence>
<sequence length="51" mass="5575">MTLSIFLWTAGAALIFGFTNAMAYARGFGSGWNVGYVARVEDAKLEVEENE</sequence>
<proteinExistence type="predicted"/>
<organism evidence="1 2">
    <name type="scientific">Planomicrobium okeanokoites</name>
    <name type="common">Planococcus okeanokoites</name>
    <name type="synonym">Flavobacterium okeanokoites</name>
    <dbReference type="NCBI Taxonomy" id="244"/>
    <lineage>
        <taxon>Bacteria</taxon>
        <taxon>Bacillati</taxon>
        <taxon>Bacillota</taxon>
        <taxon>Bacilli</taxon>
        <taxon>Bacillales</taxon>
        <taxon>Caryophanaceae</taxon>
        <taxon>Planomicrobium</taxon>
    </lineage>
</organism>
<name>A0ABV7KT58_PLAOK</name>
<keyword evidence="2" id="KW-1185">Reference proteome</keyword>
<dbReference type="EMBL" id="JBHRUJ010000030">
    <property type="protein sequence ID" value="MFC3212710.1"/>
    <property type="molecule type" value="Genomic_DNA"/>
</dbReference>
<comment type="caution">
    <text evidence="1">The sequence shown here is derived from an EMBL/GenBank/DDBJ whole genome shotgun (WGS) entry which is preliminary data.</text>
</comment>
<gene>
    <name evidence="1" type="ORF">ACFOEJ_16705</name>
</gene>
<protein>
    <submittedName>
        <fullName evidence="1">Uncharacterized protein</fullName>
    </submittedName>
</protein>
<dbReference type="Proteomes" id="UP001595625">
    <property type="component" value="Unassembled WGS sequence"/>
</dbReference>
<dbReference type="RefSeq" id="WP_165850132.1">
    <property type="nucleotide sequence ID" value="NZ_JBHRUJ010000030.1"/>
</dbReference>